<dbReference type="AlphaFoldDB" id="A0A379PKS9"/>
<dbReference type="EMBL" id="UGUV01000003">
    <property type="protein sequence ID" value="SUE72523.1"/>
    <property type="molecule type" value="Genomic_DNA"/>
</dbReference>
<dbReference type="Proteomes" id="UP000255303">
    <property type="component" value="Unassembled WGS sequence"/>
</dbReference>
<proteinExistence type="predicted"/>
<organism evidence="1 2">
    <name type="scientific">Ectopseudomonas oleovorans</name>
    <name type="common">Pseudomonas oleovorans</name>
    <dbReference type="NCBI Taxonomy" id="301"/>
    <lineage>
        <taxon>Bacteria</taxon>
        <taxon>Pseudomonadati</taxon>
        <taxon>Pseudomonadota</taxon>
        <taxon>Gammaproteobacteria</taxon>
        <taxon>Pseudomonadales</taxon>
        <taxon>Pseudomonadaceae</taxon>
        <taxon>Ectopseudomonas</taxon>
    </lineage>
</organism>
<name>A0A379PKS9_ECTOL</name>
<gene>
    <name evidence="1" type="ORF">NCTC10692_04679</name>
</gene>
<evidence type="ECO:0000313" key="1">
    <source>
        <dbReference type="EMBL" id="SUE72523.1"/>
    </source>
</evidence>
<reference evidence="1 2" key="1">
    <citation type="submission" date="2018-06" db="EMBL/GenBank/DDBJ databases">
        <authorList>
            <consortium name="Pathogen Informatics"/>
            <person name="Doyle S."/>
        </authorList>
    </citation>
    <scope>NUCLEOTIDE SEQUENCE [LARGE SCALE GENOMIC DNA]</scope>
    <source>
        <strain evidence="1 2">NCTC10692</strain>
    </source>
</reference>
<protein>
    <submittedName>
        <fullName evidence="1">Uncharacterized protein</fullName>
    </submittedName>
</protein>
<accession>A0A379PKS9</accession>
<sequence length="105" mass="11670">MNDSGRATGRHVGFFSIFPILAKLLWRYGRRLLSVDTIVALEKSQSGGNGERSVEVELLEQSLERNKHHFHVDPAKLGLSNGQLPGDLRRPVLYVKKEAGDDCNG</sequence>
<evidence type="ECO:0000313" key="2">
    <source>
        <dbReference type="Proteomes" id="UP000255303"/>
    </source>
</evidence>